<dbReference type="SUPFAM" id="SSF53223">
    <property type="entry name" value="Aminoacid dehydrogenase-like, N-terminal domain"/>
    <property type="match status" value="1"/>
</dbReference>
<accession>Q7U3C3</accession>
<protein>
    <recommendedName>
        <fullName evidence="3">Shikimate dehydrogenase (NADP(+))</fullName>
        <shortName evidence="3">SDH</shortName>
        <ecNumber evidence="3">1.1.1.25</ecNumber>
    </recommendedName>
</protein>
<dbReference type="GO" id="GO:0009423">
    <property type="term" value="P:chorismate biosynthetic process"/>
    <property type="evidence" value="ECO:0007669"/>
    <property type="project" value="UniProtKB-UniRule"/>
</dbReference>
<dbReference type="InterPro" id="IPR041121">
    <property type="entry name" value="SDH_C"/>
</dbReference>
<dbReference type="PANTHER" id="PTHR21089:SF1">
    <property type="entry name" value="BIFUNCTIONAL 3-DEHYDROQUINATE DEHYDRATASE_SHIKIMATE DEHYDROGENASE, CHLOROPLASTIC"/>
    <property type="match status" value="1"/>
</dbReference>
<dbReference type="UniPathway" id="UPA00053">
    <property type="reaction ID" value="UER00087"/>
</dbReference>
<evidence type="ECO:0000256" key="2">
    <source>
        <dbReference type="ARBA" id="ARBA00023141"/>
    </source>
</evidence>
<dbReference type="GO" id="GO:0050661">
    <property type="term" value="F:NADP binding"/>
    <property type="evidence" value="ECO:0007669"/>
    <property type="project" value="TreeGrafter"/>
</dbReference>
<dbReference type="AlphaFoldDB" id="Q7U3C3"/>
<evidence type="ECO:0000256" key="1">
    <source>
        <dbReference type="ARBA" id="ARBA00004871"/>
    </source>
</evidence>
<feature type="active site" description="Proton acceptor" evidence="3">
    <location>
        <position position="70"/>
    </location>
</feature>
<dbReference type="Gene3D" id="3.40.50.10860">
    <property type="entry name" value="Leucine Dehydrogenase, chain A, domain 1"/>
    <property type="match status" value="1"/>
</dbReference>
<keyword evidence="7" id="KW-1185">Reference proteome</keyword>
<keyword evidence="3 6" id="KW-0560">Oxidoreductase</keyword>
<dbReference type="eggNOG" id="COG0169">
    <property type="taxonomic scope" value="Bacteria"/>
</dbReference>
<feature type="binding site" evidence="3">
    <location>
        <position position="260"/>
    </location>
    <ligand>
        <name>shikimate</name>
        <dbReference type="ChEBI" id="CHEBI:36208"/>
    </ligand>
</feature>
<gene>
    <name evidence="3 6" type="primary">aroE</name>
    <name evidence="6" type="ordered locus">SYNW2509</name>
</gene>
<dbReference type="CDD" id="cd01065">
    <property type="entry name" value="NAD_bind_Shikimate_DH"/>
    <property type="match status" value="1"/>
</dbReference>
<dbReference type="HAMAP" id="MF_00222">
    <property type="entry name" value="Shikimate_DH_AroE"/>
    <property type="match status" value="1"/>
</dbReference>
<dbReference type="EMBL" id="BX569695">
    <property type="protein sequence ID" value="CAE09024.1"/>
    <property type="molecule type" value="Genomic_DNA"/>
</dbReference>
<dbReference type="STRING" id="84588.SYNW2509"/>
<dbReference type="NCBIfam" id="NF001314">
    <property type="entry name" value="PRK00258.2-2"/>
    <property type="match status" value="1"/>
</dbReference>
<comment type="subunit">
    <text evidence="3">Homodimer.</text>
</comment>
<reference evidence="6 7" key="1">
    <citation type="journal article" date="2003" name="Nature">
        <title>The genome of a motile marine Synechococcus.</title>
        <authorList>
            <person name="Palenik B."/>
            <person name="Brahamsha B."/>
            <person name="Larimer F."/>
            <person name="Land M."/>
            <person name="Hauser L."/>
            <person name="Chain P."/>
            <person name="Lamerdin J."/>
            <person name="Regala W."/>
            <person name="Allen E.A."/>
            <person name="McCarren J."/>
            <person name="Paulsen I."/>
            <person name="Dufresne A."/>
            <person name="Partensky F."/>
            <person name="Webb E."/>
            <person name="Waterbury J."/>
        </authorList>
    </citation>
    <scope>NUCLEOTIDE SEQUENCE [LARGE SCALE GENOMIC DNA]</scope>
    <source>
        <strain evidence="6 7">WH8102</strain>
    </source>
</reference>
<dbReference type="Pfam" id="PF08501">
    <property type="entry name" value="Shikimate_dh_N"/>
    <property type="match status" value="1"/>
</dbReference>
<sequence length="289" mass="30638">MINGSTGLVGLLGNPVQHSLSPAMQNAALQALGLNWRYLALPCEENALPQVMEGLRAVGCHGLNVTIPHKQAVTSLCSQLSTAARRLQAVNTLIPDGENGWCGTNTDVEGFLAPLGGSERWRDQRAVVLGCGGSARAVVAGLQTLGLASIQVIGRRPKALLNFIADLQLEDAPLSSCLETDPAAADLLATADLVVNTTPVGMALHGDASAMPLGSDLWDRLAKQATLYDLIYTPRPTAWLRWGQGRGHRCIDGLEMLVQQGAASLRLWSGFNDVPVDTMRHAAETALSH</sequence>
<evidence type="ECO:0000259" key="4">
    <source>
        <dbReference type="Pfam" id="PF08501"/>
    </source>
</evidence>
<comment type="catalytic activity">
    <reaction evidence="3">
        <text>shikimate + NADP(+) = 3-dehydroshikimate + NADPH + H(+)</text>
        <dbReference type="Rhea" id="RHEA:17737"/>
        <dbReference type="ChEBI" id="CHEBI:15378"/>
        <dbReference type="ChEBI" id="CHEBI:16630"/>
        <dbReference type="ChEBI" id="CHEBI:36208"/>
        <dbReference type="ChEBI" id="CHEBI:57783"/>
        <dbReference type="ChEBI" id="CHEBI:58349"/>
        <dbReference type="EC" id="1.1.1.25"/>
    </reaction>
</comment>
<evidence type="ECO:0000259" key="5">
    <source>
        <dbReference type="Pfam" id="PF18317"/>
    </source>
</evidence>
<feature type="binding site" evidence="3">
    <location>
        <position position="232"/>
    </location>
    <ligand>
        <name>shikimate</name>
        <dbReference type="ChEBI" id="CHEBI:36208"/>
    </ligand>
</feature>
<dbReference type="GO" id="GO:0005829">
    <property type="term" value="C:cytosol"/>
    <property type="evidence" value="ECO:0007669"/>
    <property type="project" value="TreeGrafter"/>
</dbReference>
<dbReference type="SUPFAM" id="SSF51735">
    <property type="entry name" value="NAD(P)-binding Rossmann-fold domains"/>
    <property type="match status" value="1"/>
</dbReference>
<evidence type="ECO:0000313" key="7">
    <source>
        <dbReference type="Proteomes" id="UP000001422"/>
    </source>
</evidence>
<dbReference type="Gene3D" id="3.40.50.720">
    <property type="entry name" value="NAD(P)-binding Rossmann-like Domain"/>
    <property type="match status" value="1"/>
</dbReference>
<comment type="function">
    <text evidence="3">Involved in the biosynthesis of the chorismate, which leads to the biosynthesis of aromatic amino acids. Catalyzes the reversible NADPH linked reduction of 3-dehydroshikimate (DHSA) to yield shikimate (SA).</text>
</comment>
<dbReference type="Proteomes" id="UP000001422">
    <property type="component" value="Chromosome"/>
</dbReference>
<dbReference type="PANTHER" id="PTHR21089">
    <property type="entry name" value="SHIKIMATE DEHYDROGENASE"/>
    <property type="match status" value="1"/>
</dbReference>
<dbReference type="InterPro" id="IPR046346">
    <property type="entry name" value="Aminoacid_DH-like_N_sf"/>
</dbReference>
<feature type="domain" description="SDH C-terminal" evidence="5">
    <location>
        <begin position="253"/>
        <end position="283"/>
    </location>
</feature>
<keyword evidence="3" id="KW-0521">NADP</keyword>
<evidence type="ECO:0000313" key="6">
    <source>
        <dbReference type="EMBL" id="CAE09024.1"/>
    </source>
</evidence>
<organism evidence="6 7">
    <name type="scientific">Parasynechococcus marenigrum (strain WH8102)</name>
    <dbReference type="NCBI Taxonomy" id="84588"/>
    <lineage>
        <taxon>Bacteria</taxon>
        <taxon>Bacillati</taxon>
        <taxon>Cyanobacteriota</taxon>
        <taxon>Cyanophyceae</taxon>
        <taxon>Synechococcales</taxon>
        <taxon>Prochlorococcaceae</taxon>
        <taxon>Parasynechococcus</taxon>
        <taxon>Parasynechococcus marenigrum</taxon>
    </lineage>
</organism>
<dbReference type="GO" id="GO:0004764">
    <property type="term" value="F:shikimate 3-dehydrogenase (NADP+) activity"/>
    <property type="evidence" value="ECO:0007669"/>
    <property type="project" value="UniProtKB-UniRule"/>
</dbReference>
<keyword evidence="2 3" id="KW-0057">Aromatic amino acid biosynthesis</keyword>
<feature type="binding site" evidence="3">
    <location>
        <begin position="19"/>
        <end position="21"/>
    </location>
    <ligand>
        <name>shikimate</name>
        <dbReference type="ChEBI" id="CHEBI:36208"/>
    </ligand>
</feature>
<comment type="similarity">
    <text evidence="3">Belongs to the shikimate dehydrogenase family.</text>
</comment>
<comment type="pathway">
    <text evidence="1 3">Metabolic intermediate biosynthesis; chorismate biosynthesis; chorismate from D-erythrose 4-phosphate and phosphoenolpyruvate: step 4/7.</text>
</comment>
<feature type="binding site" evidence="3">
    <location>
        <position position="253"/>
    </location>
    <ligand>
        <name>NADP(+)</name>
        <dbReference type="ChEBI" id="CHEBI:58349"/>
    </ligand>
</feature>
<dbReference type="EC" id="1.1.1.25" evidence="3"/>
<dbReference type="InterPro" id="IPR022893">
    <property type="entry name" value="Shikimate_DH_fam"/>
</dbReference>
<dbReference type="InterPro" id="IPR036291">
    <property type="entry name" value="NAD(P)-bd_dom_sf"/>
</dbReference>
<keyword evidence="3" id="KW-0028">Amino-acid biosynthesis</keyword>
<dbReference type="GO" id="GO:0009073">
    <property type="term" value="P:aromatic amino acid family biosynthetic process"/>
    <property type="evidence" value="ECO:0007669"/>
    <property type="project" value="UniProtKB-KW"/>
</dbReference>
<dbReference type="HOGENOM" id="CLU_044063_0_1_3"/>
<dbReference type="RefSeq" id="WP_011129362.1">
    <property type="nucleotide sequence ID" value="NC_005070.1"/>
</dbReference>
<dbReference type="InterPro" id="IPR013708">
    <property type="entry name" value="Shikimate_DH-bd_N"/>
</dbReference>
<name>Q7U3C3_PARMW</name>
<evidence type="ECO:0000256" key="3">
    <source>
        <dbReference type="HAMAP-Rule" id="MF_00222"/>
    </source>
</evidence>
<dbReference type="KEGG" id="syw:SYNW2509"/>
<feature type="binding site" evidence="3">
    <location>
        <position position="66"/>
    </location>
    <ligand>
        <name>shikimate</name>
        <dbReference type="ChEBI" id="CHEBI:36208"/>
    </ligand>
</feature>
<feature type="binding site" evidence="3">
    <location>
        <position position="91"/>
    </location>
    <ligand>
        <name>shikimate</name>
        <dbReference type="ChEBI" id="CHEBI:36208"/>
    </ligand>
</feature>
<feature type="binding site" evidence="3">
    <location>
        <position position="107"/>
    </location>
    <ligand>
        <name>shikimate</name>
        <dbReference type="ChEBI" id="CHEBI:36208"/>
    </ligand>
</feature>
<comment type="caution">
    <text evidence="3">Lacks conserved residue(s) required for the propagation of feature annotation.</text>
</comment>
<feature type="domain" description="Shikimate dehydrogenase substrate binding N-terminal" evidence="4">
    <location>
        <begin position="11"/>
        <end position="93"/>
    </location>
</feature>
<dbReference type="GO" id="GO:0019632">
    <property type="term" value="P:shikimate metabolic process"/>
    <property type="evidence" value="ECO:0007669"/>
    <property type="project" value="TreeGrafter"/>
</dbReference>
<proteinExistence type="inferred from homology"/>
<dbReference type="GO" id="GO:0008652">
    <property type="term" value="P:amino acid biosynthetic process"/>
    <property type="evidence" value="ECO:0007669"/>
    <property type="project" value="UniProtKB-KW"/>
</dbReference>
<feature type="binding site" evidence="3">
    <location>
        <position position="230"/>
    </location>
    <ligand>
        <name>NADP(+)</name>
        <dbReference type="ChEBI" id="CHEBI:58349"/>
    </ligand>
</feature>
<dbReference type="Pfam" id="PF18317">
    <property type="entry name" value="SDH_C"/>
    <property type="match status" value="1"/>
</dbReference>